<comment type="function">
    <text evidence="6">Binds and transfers iron-sulfur (Fe-S) clusters to target apoproteins. Can hydrolyze ATP.</text>
</comment>
<dbReference type="SUPFAM" id="SSF52540">
    <property type="entry name" value="P-loop containing nucleoside triphosphate hydrolases"/>
    <property type="match status" value="1"/>
</dbReference>
<dbReference type="PANTHER" id="PTHR42961:SF2">
    <property type="entry name" value="IRON-SULFUR PROTEIN NUBPL"/>
    <property type="match status" value="1"/>
</dbReference>
<dbReference type="EMBL" id="CP036316">
    <property type="protein sequence ID" value="QDT64181.1"/>
    <property type="molecule type" value="Genomic_DNA"/>
</dbReference>
<name>A0A517T725_9PLAN</name>
<keyword evidence="1 6" id="KW-0479">Metal-binding</keyword>
<dbReference type="Gene3D" id="3.40.50.300">
    <property type="entry name" value="P-loop containing nucleotide triphosphate hydrolases"/>
    <property type="match status" value="1"/>
</dbReference>
<dbReference type="GO" id="GO:0005524">
    <property type="term" value="F:ATP binding"/>
    <property type="evidence" value="ECO:0007669"/>
    <property type="project" value="UniProtKB-UniRule"/>
</dbReference>
<keyword evidence="2 6" id="KW-0547">Nucleotide-binding</keyword>
<feature type="binding site" evidence="6">
    <location>
        <begin position="155"/>
        <end position="162"/>
    </location>
    <ligand>
        <name>ATP</name>
        <dbReference type="ChEBI" id="CHEBI:30616"/>
    </ligand>
</feature>
<dbReference type="PANTHER" id="PTHR42961">
    <property type="entry name" value="IRON-SULFUR PROTEIN NUBPL"/>
    <property type="match status" value="1"/>
</dbReference>
<evidence type="ECO:0000256" key="3">
    <source>
        <dbReference type="ARBA" id="ARBA00022840"/>
    </source>
</evidence>
<evidence type="ECO:0000256" key="1">
    <source>
        <dbReference type="ARBA" id="ARBA00022723"/>
    </source>
</evidence>
<dbReference type="GO" id="GO:0140663">
    <property type="term" value="F:ATP-dependent FeS chaperone activity"/>
    <property type="evidence" value="ECO:0007669"/>
    <property type="project" value="InterPro"/>
</dbReference>
<keyword evidence="6" id="KW-0378">Hydrolase</keyword>
<protein>
    <recommendedName>
        <fullName evidence="6">Iron-sulfur cluster carrier protein</fullName>
    </recommendedName>
</protein>
<proteinExistence type="inferred from homology"/>
<dbReference type="GO" id="GO:0016887">
    <property type="term" value="F:ATP hydrolysis activity"/>
    <property type="evidence" value="ECO:0007669"/>
    <property type="project" value="UniProtKB-UniRule"/>
</dbReference>
<dbReference type="InterPro" id="IPR027417">
    <property type="entry name" value="P-loop_NTPase"/>
</dbReference>
<dbReference type="HAMAP" id="MF_02040">
    <property type="entry name" value="Mrp_NBP35"/>
    <property type="match status" value="1"/>
</dbReference>
<organism evidence="7 8">
    <name type="scientific">Calycomorphotria hydatis</name>
    <dbReference type="NCBI Taxonomy" id="2528027"/>
    <lineage>
        <taxon>Bacteria</taxon>
        <taxon>Pseudomonadati</taxon>
        <taxon>Planctomycetota</taxon>
        <taxon>Planctomycetia</taxon>
        <taxon>Planctomycetales</taxon>
        <taxon>Planctomycetaceae</taxon>
        <taxon>Calycomorphotria</taxon>
    </lineage>
</organism>
<evidence type="ECO:0000256" key="6">
    <source>
        <dbReference type="HAMAP-Rule" id="MF_02040"/>
    </source>
</evidence>
<reference evidence="7 8" key="1">
    <citation type="submission" date="2019-02" db="EMBL/GenBank/DDBJ databases">
        <title>Deep-cultivation of Planctomycetes and their phenomic and genomic characterization uncovers novel biology.</title>
        <authorList>
            <person name="Wiegand S."/>
            <person name="Jogler M."/>
            <person name="Boedeker C."/>
            <person name="Pinto D."/>
            <person name="Vollmers J."/>
            <person name="Rivas-Marin E."/>
            <person name="Kohn T."/>
            <person name="Peeters S.H."/>
            <person name="Heuer A."/>
            <person name="Rast P."/>
            <person name="Oberbeckmann S."/>
            <person name="Bunk B."/>
            <person name="Jeske O."/>
            <person name="Meyerdierks A."/>
            <person name="Storesund J.E."/>
            <person name="Kallscheuer N."/>
            <person name="Luecker S."/>
            <person name="Lage O.M."/>
            <person name="Pohl T."/>
            <person name="Merkel B.J."/>
            <person name="Hornburger P."/>
            <person name="Mueller R.-W."/>
            <person name="Bruemmer F."/>
            <person name="Labrenz M."/>
            <person name="Spormann A.M."/>
            <person name="Op den Camp H."/>
            <person name="Overmann J."/>
            <person name="Amann R."/>
            <person name="Jetten M.S.M."/>
            <person name="Mascher T."/>
            <person name="Medema M.H."/>
            <person name="Devos D.P."/>
            <person name="Kaster A.-K."/>
            <person name="Ovreas L."/>
            <person name="Rohde M."/>
            <person name="Galperin M.Y."/>
            <person name="Jogler C."/>
        </authorList>
    </citation>
    <scope>NUCLEOTIDE SEQUENCE [LARGE SCALE GENOMIC DNA]</scope>
    <source>
        <strain evidence="7 8">V22</strain>
    </source>
</reference>
<comment type="subunit">
    <text evidence="6">Homodimer.</text>
</comment>
<dbReference type="InterPro" id="IPR044304">
    <property type="entry name" value="NUBPL-like"/>
</dbReference>
<keyword evidence="3 6" id="KW-0067">ATP-binding</keyword>
<evidence type="ECO:0000256" key="2">
    <source>
        <dbReference type="ARBA" id="ARBA00022741"/>
    </source>
</evidence>
<keyword evidence="4 6" id="KW-0408">Iron</keyword>
<evidence type="ECO:0000313" key="8">
    <source>
        <dbReference type="Proteomes" id="UP000319976"/>
    </source>
</evidence>
<gene>
    <name evidence="7" type="primary">ylxH_1</name>
    <name evidence="7" type="ORF">V22_14120</name>
</gene>
<comment type="similarity">
    <text evidence="6">Belongs to the Mrp/NBP35 ATP-binding proteins family.</text>
</comment>
<evidence type="ECO:0000256" key="4">
    <source>
        <dbReference type="ARBA" id="ARBA00023004"/>
    </source>
</evidence>
<dbReference type="KEGG" id="chya:V22_14120"/>
<accession>A0A517T725</accession>
<sequence length="407" mass="43086">MINLVATITLTRSLPVAATVLEYSAIMPTFPERGKRSHCGPHRSRLRYKLIDAINFTRFTNEQEMSDLQASLASVPVPGFDKTLGELRLLTAVTDDKVTVTLPIPGYLQTDGLTNAIHAAAGKEVSVEYCVDIKGKNAGGKVGLKVKNIIAVGSGKGGVGKSTVSATLACGLQSMGAKVGLMDADVYGPSIPHMLGVPAAQPEMKEVTGPDGNVYQRMQPVVANGMPVMSMGFLIQPDQAVIWRGPMLHKALQQFLQQTDWGELDYLIIDLPPGTGDVSLTLSQLLGLSGAVIVCTPQQVALLDALKAASMYKQVEIPLLGIVENMTGDLFGQGGAKLMADEIGVPLLAEVPANATIREKGDFGKIAELFLADNPARQPLLNMCESIAIQCAKEVMKGGGGPSLQIL</sequence>
<dbReference type="GO" id="GO:0046872">
    <property type="term" value="F:metal ion binding"/>
    <property type="evidence" value="ECO:0007669"/>
    <property type="project" value="UniProtKB-KW"/>
</dbReference>
<dbReference type="InterPro" id="IPR033756">
    <property type="entry name" value="YlxH/NBP35"/>
</dbReference>
<dbReference type="AlphaFoldDB" id="A0A517T725"/>
<dbReference type="CDD" id="cd02037">
    <property type="entry name" value="Mrp_NBP35"/>
    <property type="match status" value="1"/>
</dbReference>
<evidence type="ECO:0000313" key="7">
    <source>
        <dbReference type="EMBL" id="QDT64181.1"/>
    </source>
</evidence>
<evidence type="ECO:0000256" key="5">
    <source>
        <dbReference type="ARBA" id="ARBA00023014"/>
    </source>
</evidence>
<dbReference type="PROSITE" id="PS01215">
    <property type="entry name" value="MRP"/>
    <property type="match status" value="1"/>
</dbReference>
<dbReference type="GO" id="GO:0051539">
    <property type="term" value="F:4 iron, 4 sulfur cluster binding"/>
    <property type="evidence" value="ECO:0007669"/>
    <property type="project" value="TreeGrafter"/>
</dbReference>
<dbReference type="Proteomes" id="UP000319976">
    <property type="component" value="Chromosome"/>
</dbReference>
<dbReference type="InterPro" id="IPR019591">
    <property type="entry name" value="Mrp/NBP35_ATP-bd"/>
</dbReference>
<dbReference type="FunFam" id="3.40.50.300:FF:001119">
    <property type="entry name" value="Iron-sulfur cluster carrier protein"/>
    <property type="match status" value="1"/>
</dbReference>
<dbReference type="InterPro" id="IPR000808">
    <property type="entry name" value="Mrp-like_CS"/>
</dbReference>
<dbReference type="Pfam" id="PF10609">
    <property type="entry name" value="ParA"/>
    <property type="match status" value="1"/>
</dbReference>
<dbReference type="GO" id="GO:0016226">
    <property type="term" value="P:iron-sulfur cluster assembly"/>
    <property type="evidence" value="ECO:0007669"/>
    <property type="project" value="InterPro"/>
</dbReference>
<keyword evidence="8" id="KW-1185">Reference proteome</keyword>
<keyword evidence="5 6" id="KW-0411">Iron-sulfur</keyword>